<keyword evidence="2" id="KW-1185">Reference proteome</keyword>
<evidence type="ECO:0000313" key="1">
    <source>
        <dbReference type="EMBL" id="KAF9517863.1"/>
    </source>
</evidence>
<reference evidence="1" key="1">
    <citation type="journal article" date="2020" name="Nat. Commun.">
        <title>Large-scale genome sequencing of mycorrhizal fungi provides insights into the early evolution of symbiotic traits.</title>
        <authorList>
            <person name="Miyauchi S."/>
            <person name="Kiss E."/>
            <person name="Kuo A."/>
            <person name="Drula E."/>
            <person name="Kohler A."/>
            <person name="Sanchez-Garcia M."/>
            <person name="Morin E."/>
            <person name="Andreopoulos B."/>
            <person name="Barry K.W."/>
            <person name="Bonito G."/>
            <person name="Buee M."/>
            <person name="Carver A."/>
            <person name="Chen C."/>
            <person name="Cichocki N."/>
            <person name="Clum A."/>
            <person name="Culley D."/>
            <person name="Crous P.W."/>
            <person name="Fauchery L."/>
            <person name="Girlanda M."/>
            <person name="Hayes R.D."/>
            <person name="Keri Z."/>
            <person name="LaButti K."/>
            <person name="Lipzen A."/>
            <person name="Lombard V."/>
            <person name="Magnuson J."/>
            <person name="Maillard F."/>
            <person name="Murat C."/>
            <person name="Nolan M."/>
            <person name="Ohm R.A."/>
            <person name="Pangilinan J."/>
            <person name="Pereira M.F."/>
            <person name="Perotto S."/>
            <person name="Peter M."/>
            <person name="Pfister S."/>
            <person name="Riley R."/>
            <person name="Sitrit Y."/>
            <person name="Stielow J.B."/>
            <person name="Szollosi G."/>
            <person name="Zifcakova L."/>
            <person name="Stursova M."/>
            <person name="Spatafora J.W."/>
            <person name="Tedersoo L."/>
            <person name="Vaario L.M."/>
            <person name="Yamada A."/>
            <person name="Yan M."/>
            <person name="Wang P."/>
            <person name="Xu J."/>
            <person name="Bruns T."/>
            <person name="Baldrian P."/>
            <person name="Vilgalys R."/>
            <person name="Dunand C."/>
            <person name="Henrissat B."/>
            <person name="Grigoriev I.V."/>
            <person name="Hibbett D."/>
            <person name="Nagy L.G."/>
            <person name="Martin F.M."/>
        </authorList>
    </citation>
    <scope>NUCLEOTIDE SEQUENCE</scope>
    <source>
        <strain evidence="1">UP504</strain>
    </source>
</reference>
<sequence length="103" mass="11631">MLPSSHSQGRHVRLFLRLRLWWRLQRTRISPLIFLAAISITSSSPLLTGGTNNESVHSAPHWAIYCSGPTLDLPFTIRADSACEMRVWTPLRHEQCGEIVGSH</sequence>
<dbReference type="AlphaFoldDB" id="A0A9P6B527"/>
<gene>
    <name evidence="1" type="ORF">BS47DRAFT_1339097</name>
</gene>
<name>A0A9P6B527_9AGAM</name>
<comment type="caution">
    <text evidence="1">The sequence shown here is derived from an EMBL/GenBank/DDBJ whole genome shotgun (WGS) entry which is preliminary data.</text>
</comment>
<proteinExistence type="predicted"/>
<dbReference type="Proteomes" id="UP000886523">
    <property type="component" value="Unassembled WGS sequence"/>
</dbReference>
<organism evidence="1 2">
    <name type="scientific">Hydnum rufescens UP504</name>
    <dbReference type="NCBI Taxonomy" id="1448309"/>
    <lineage>
        <taxon>Eukaryota</taxon>
        <taxon>Fungi</taxon>
        <taxon>Dikarya</taxon>
        <taxon>Basidiomycota</taxon>
        <taxon>Agaricomycotina</taxon>
        <taxon>Agaricomycetes</taxon>
        <taxon>Cantharellales</taxon>
        <taxon>Hydnaceae</taxon>
        <taxon>Hydnum</taxon>
    </lineage>
</organism>
<accession>A0A9P6B527</accession>
<dbReference type="EMBL" id="MU128929">
    <property type="protein sequence ID" value="KAF9517863.1"/>
    <property type="molecule type" value="Genomic_DNA"/>
</dbReference>
<protein>
    <submittedName>
        <fullName evidence="1">Uncharacterized protein</fullName>
    </submittedName>
</protein>
<evidence type="ECO:0000313" key="2">
    <source>
        <dbReference type="Proteomes" id="UP000886523"/>
    </source>
</evidence>